<name>A0ABV5ADL3_9BACL</name>
<reference evidence="3 4" key="1">
    <citation type="journal article" date="2024" name="Int. J. Mol. Sci.">
        <title>Exploration of Alicyclobacillus spp. Genome in Search of Antibiotic Resistance.</title>
        <authorList>
            <person name="Bucka-Kolendo J."/>
            <person name="Kiousi D.E."/>
            <person name="Dekowska A."/>
            <person name="Mikolajczuk-Szczyrba A."/>
            <person name="Karadedos D.M."/>
            <person name="Michael P."/>
            <person name="Galanis A."/>
            <person name="Sokolowska B."/>
        </authorList>
    </citation>
    <scope>NUCLEOTIDE SEQUENCE [LARGE SCALE GENOMIC DNA]</scope>
    <source>
        <strain evidence="3 4">KKP 3000</strain>
    </source>
</reference>
<feature type="compositionally biased region" description="Polar residues" evidence="1">
    <location>
        <begin position="120"/>
        <end position="130"/>
    </location>
</feature>
<sequence>MTREIPGRVHWVMHKIVIPTVAITSSAAILVFSYEYHEKHLNEQLLSGQSAQALAAQIQTQMDPPPGKANTTSPQAKTVNDASGVNASKAGQTTASKQPTAKTARQSASGKKAVKKRATQSDQPAVTSELGSVVGGHAQTVDKSQLADTTVGSKVVQFGESPMTTSVSQSFSDGLGHQLTIPSGVAASDILAVKLQHGVIWATIPPTSVQPSGQAGAPETPTELCYTPFPTAPKAELTDHAQVVGQVPTTIAGTTLGVTWATPATGSASGVANGVEAPAQAGVQTNPPTSSANAQTSPQPVTSDSGANASAQVSENSSNAASTTNQVATKQAAKQAVGATAVNLLEMDQTDGGAILIFTLTTASGKKTDVIQYFDESTKGVRALAQLSSSSSELSWWAVGRHYAYWGTDSESASGDGTYTGSATLYDVATNRPTSISLGTWTNTTYAHGDSLVYQIASSPTWAEFTPNA</sequence>
<dbReference type="RefSeq" id="WP_275473606.1">
    <property type="nucleotide sequence ID" value="NZ_CP162940.1"/>
</dbReference>
<dbReference type="Proteomes" id="UP001579974">
    <property type="component" value="Unassembled WGS sequence"/>
</dbReference>
<feature type="compositionally biased region" description="Polar residues" evidence="1">
    <location>
        <begin position="282"/>
        <end position="315"/>
    </location>
</feature>
<evidence type="ECO:0000256" key="1">
    <source>
        <dbReference type="SAM" id="MobiDB-lite"/>
    </source>
</evidence>
<proteinExistence type="predicted"/>
<gene>
    <name evidence="3" type="ORF">KKP3000_003790</name>
</gene>
<keyword evidence="4" id="KW-1185">Reference proteome</keyword>
<feature type="compositionally biased region" description="Low complexity" evidence="1">
    <location>
        <begin position="316"/>
        <end position="326"/>
    </location>
</feature>
<feature type="region of interest" description="Disordered" evidence="1">
    <location>
        <begin position="280"/>
        <end position="326"/>
    </location>
</feature>
<feature type="transmembrane region" description="Helical" evidence="2">
    <location>
        <begin position="12"/>
        <end position="34"/>
    </location>
</feature>
<organism evidence="3 4">
    <name type="scientific">Alicyclobacillus fastidiosus</name>
    <dbReference type="NCBI Taxonomy" id="392011"/>
    <lineage>
        <taxon>Bacteria</taxon>
        <taxon>Bacillati</taxon>
        <taxon>Bacillota</taxon>
        <taxon>Bacilli</taxon>
        <taxon>Bacillales</taxon>
        <taxon>Alicyclobacillaceae</taxon>
        <taxon>Alicyclobacillus</taxon>
    </lineage>
</organism>
<evidence type="ECO:0000313" key="3">
    <source>
        <dbReference type="EMBL" id="MFB5190344.1"/>
    </source>
</evidence>
<accession>A0ABV5ADL3</accession>
<evidence type="ECO:0000256" key="2">
    <source>
        <dbReference type="SAM" id="Phobius"/>
    </source>
</evidence>
<feature type="compositionally biased region" description="Polar residues" evidence="1">
    <location>
        <begin position="69"/>
        <end position="109"/>
    </location>
</feature>
<dbReference type="EMBL" id="JBDXSU010000005">
    <property type="protein sequence ID" value="MFB5190344.1"/>
    <property type="molecule type" value="Genomic_DNA"/>
</dbReference>
<comment type="caution">
    <text evidence="3">The sequence shown here is derived from an EMBL/GenBank/DDBJ whole genome shotgun (WGS) entry which is preliminary data.</text>
</comment>
<keyword evidence="2" id="KW-0472">Membrane</keyword>
<keyword evidence="2" id="KW-1133">Transmembrane helix</keyword>
<protein>
    <submittedName>
        <fullName evidence="3">Uncharacterized protein</fullName>
    </submittedName>
</protein>
<evidence type="ECO:0000313" key="4">
    <source>
        <dbReference type="Proteomes" id="UP001579974"/>
    </source>
</evidence>
<feature type="region of interest" description="Disordered" evidence="1">
    <location>
        <begin position="61"/>
        <end position="134"/>
    </location>
</feature>
<keyword evidence="2" id="KW-0812">Transmembrane</keyword>